<name>A0ABD0ZI99_9HEMI</name>
<evidence type="ECO:0000313" key="3">
    <source>
        <dbReference type="Proteomes" id="UP001558652"/>
    </source>
</evidence>
<reference evidence="2 3" key="1">
    <citation type="submission" date="2024-07" db="EMBL/GenBank/DDBJ databases">
        <title>Chromosome-level genome assembly of the water stick insect Ranatra chinensis (Heteroptera: Nepidae).</title>
        <authorList>
            <person name="Liu X."/>
        </authorList>
    </citation>
    <scope>NUCLEOTIDE SEQUENCE [LARGE SCALE GENOMIC DNA]</scope>
    <source>
        <strain evidence="2">Cailab_2021Rc</strain>
        <tissue evidence="2">Muscle</tissue>
    </source>
</reference>
<feature type="region of interest" description="Disordered" evidence="1">
    <location>
        <begin position="1"/>
        <end position="22"/>
    </location>
</feature>
<sequence>MASKRRNMFQKNKTQETTENGAVDMCSVNDEVNRENQALICNSIPSTRFLRWQSNGGVLRYELMTLYNSLRYSTVDEYLLPRGDQDDAKGDEDGARPSQESGAEEDIEAAADEHGANGRSGCWSALLHCEGQTEWWMGQIGLAFEVLITPGAIDNSRVDRLGP</sequence>
<evidence type="ECO:0000313" key="2">
    <source>
        <dbReference type="EMBL" id="KAL1139784.1"/>
    </source>
</evidence>
<evidence type="ECO:0000256" key="1">
    <source>
        <dbReference type="SAM" id="MobiDB-lite"/>
    </source>
</evidence>
<comment type="caution">
    <text evidence="2">The sequence shown here is derived from an EMBL/GenBank/DDBJ whole genome shotgun (WGS) entry which is preliminary data.</text>
</comment>
<proteinExistence type="predicted"/>
<gene>
    <name evidence="2" type="ORF">AAG570_006761</name>
</gene>
<dbReference type="AlphaFoldDB" id="A0ABD0ZI99"/>
<protein>
    <submittedName>
        <fullName evidence="2">Uncharacterized protein</fullName>
    </submittedName>
</protein>
<feature type="compositionally biased region" description="Basic and acidic residues" evidence="1">
    <location>
        <begin position="83"/>
        <end position="95"/>
    </location>
</feature>
<feature type="compositionally biased region" description="Polar residues" evidence="1">
    <location>
        <begin position="9"/>
        <end position="20"/>
    </location>
</feature>
<keyword evidence="3" id="KW-1185">Reference proteome</keyword>
<feature type="region of interest" description="Disordered" evidence="1">
    <location>
        <begin position="81"/>
        <end position="115"/>
    </location>
</feature>
<organism evidence="2 3">
    <name type="scientific">Ranatra chinensis</name>
    <dbReference type="NCBI Taxonomy" id="642074"/>
    <lineage>
        <taxon>Eukaryota</taxon>
        <taxon>Metazoa</taxon>
        <taxon>Ecdysozoa</taxon>
        <taxon>Arthropoda</taxon>
        <taxon>Hexapoda</taxon>
        <taxon>Insecta</taxon>
        <taxon>Pterygota</taxon>
        <taxon>Neoptera</taxon>
        <taxon>Paraneoptera</taxon>
        <taxon>Hemiptera</taxon>
        <taxon>Heteroptera</taxon>
        <taxon>Panheteroptera</taxon>
        <taxon>Nepomorpha</taxon>
        <taxon>Nepidae</taxon>
        <taxon>Ranatrinae</taxon>
        <taxon>Ranatra</taxon>
    </lineage>
</organism>
<dbReference type="Proteomes" id="UP001558652">
    <property type="component" value="Unassembled WGS sequence"/>
</dbReference>
<dbReference type="EMBL" id="JBFDAA010000002">
    <property type="protein sequence ID" value="KAL1139784.1"/>
    <property type="molecule type" value="Genomic_DNA"/>
</dbReference>
<accession>A0ABD0ZI99</accession>